<accession>A0A521AG19</accession>
<feature type="domain" description="HTH cro/C1-type" evidence="1">
    <location>
        <begin position="34"/>
        <end position="95"/>
    </location>
</feature>
<reference evidence="2 3" key="1">
    <citation type="submission" date="2017-05" db="EMBL/GenBank/DDBJ databases">
        <authorList>
            <person name="Varghese N."/>
            <person name="Submissions S."/>
        </authorList>
    </citation>
    <scope>NUCLEOTIDE SEQUENCE [LARGE SCALE GENOMIC DNA]</scope>
    <source>
        <strain evidence="2 3">DSM 29982</strain>
    </source>
</reference>
<dbReference type="CDD" id="cd00093">
    <property type="entry name" value="HTH_XRE"/>
    <property type="match status" value="1"/>
</dbReference>
<dbReference type="InterPro" id="IPR010982">
    <property type="entry name" value="Lambda_DNA-bd_dom_sf"/>
</dbReference>
<dbReference type="PROSITE" id="PS50943">
    <property type="entry name" value="HTH_CROC1"/>
    <property type="match status" value="1"/>
</dbReference>
<dbReference type="SMART" id="SM00530">
    <property type="entry name" value="HTH_XRE"/>
    <property type="match status" value="1"/>
</dbReference>
<sequence length="99" mass="11250">MLTYMFTYTAKITINIDFMSIDLSKTKKEFGLNIKKIRESKGLTQLDLATAMNNIDSASFIDKTTISRIENARTNVTLSTIIKLSLALEVDVKIFFDFD</sequence>
<dbReference type="Gene3D" id="1.10.260.40">
    <property type="entry name" value="lambda repressor-like DNA-binding domains"/>
    <property type="match status" value="1"/>
</dbReference>
<evidence type="ECO:0000259" key="1">
    <source>
        <dbReference type="PROSITE" id="PS50943"/>
    </source>
</evidence>
<dbReference type="Proteomes" id="UP000319267">
    <property type="component" value="Unassembled WGS sequence"/>
</dbReference>
<dbReference type="EMBL" id="FXTQ01000001">
    <property type="protein sequence ID" value="SMO33721.1"/>
    <property type="molecule type" value="Genomic_DNA"/>
</dbReference>
<evidence type="ECO:0000313" key="3">
    <source>
        <dbReference type="Proteomes" id="UP000319267"/>
    </source>
</evidence>
<dbReference type="AlphaFoldDB" id="A0A521AG19"/>
<gene>
    <name evidence="2" type="ORF">SAMN06265220_101104</name>
</gene>
<evidence type="ECO:0000313" key="2">
    <source>
        <dbReference type="EMBL" id="SMO33721.1"/>
    </source>
</evidence>
<protein>
    <submittedName>
        <fullName evidence="2">Helix-turn-helix</fullName>
    </submittedName>
</protein>
<dbReference type="GO" id="GO:0003677">
    <property type="term" value="F:DNA binding"/>
    <property type="evidence" value="ECO:0007669"/>
    <property type="project" value="InterPro"/>
</dbReference>
<dbReference type="OrthoDB" id="680346at2"/>
<proteinExistence type="predicted"/>
<dbReference type="Pfam" id="PF01381">
    <property type="entry name" value="HTH_3"/>
    <property type="match status" value="1"/>
</dbReference>
<dbReference type="InterPro" id="IPR001387">
    <property type="entry name" value="Cro/C1-type_HTH"/>
</dbReference>
<dbReference type="SUPFAM" id="SSF47413">
    <property type="entry name" value="lambda repressor-like DNA-binding domains"/>
    <property type="match status" value="1"/>
</dbReference>
<name>A0A521AG19_9FLAO</name>
<organism evidence="2 3">
    <name type="scientific">Flavobacterium nitrogenifigens</name>
    <dbReference type="NCBI Taxonomy" id="1617283"/>
    <lineage>
        <taxon>Bacteria</taxon>
        <taxon>Pseudomonadati</taxon>
        <taxon>Bacteroidota</taxon>
        <taxon>Flavobacteriia</taxon>
        <taxon>Flavobacteriales</taxon>
        <taxon>Flavobacteriaceae</taxon>
        <taxon>Flavobacterium</taxon>
    </lineage>
</organism>
<keyword evidence="3" id="KW-1185">Reference proteome</keyword>